<dbReference type="EMBL" id="LJNI01000076">
    <property type="protein sequence ID" value="KPJ72410.1"/>
    <property type="molecule type" value="Genomic_DNA"/>
</dbReference>
<dbReference type="SUPFAM" id="SSF53756">
    <property type="entry name" value="UDP-Glycosyltransferase/glycogen phosphorylase"/>
    <property type="match status" value="1"/>
</dbReference>
<evidence type="ECO:0008006" key="8">
    <source>
        <dbReference type="Google" id="ProtNLM"/>
    </source>
</evidence>
<protein>
    <recommendedName>
        <fullName evidence="8">UDP-N-acetylglucosamine--N-acetylmuramyl-(pentapeptide) pyrophosphoryl-undecaprenol N-acetylglucosamine transferase</fullName>
    </recommendedName>
</protein>
<dbReference type="CDD" id="cd03785">
    <property type="entry name" value="GT28_MurG"/>
    <property type="match status" value="1"/>
</dbReference>
<dbReference type="Pfam" id="PF04101">
    <property type="entry name" value="Glyco_tran_28_C"/>
    <property type="match status" value="1"/>
</dbReference>
<accession>A0A0S7YCV5</accession>
<dbReference type="Gene3D" id="3.40.50.2000">
    <property type="entry name" value="Glycogen Phosphorylase B"/>
    <property type="match status" value="2"/>
</dbReference>
<proteinExistence type="predicted"/>
<evidence type="ECO:0000259" key="5">
    <source>
        <dbReference type="Pfam" id="PF04101"/>
    </source>
</evidence>
<name>A0A0S7YCV5_UNCT6</name>
<evidence type="ECO:0000256" key="1">
    <source>
        <dbReference type="ARBA" id="ARBA00022676"/>
    </source>
</evidence>
<keyword evidence="3" id="KW-1133">Transmembrane helix</keyword>
<feature type="domain" description="Glycosyl transferase family 28 C-terminal" evidence="5">
    <location>
        <begin position="188"/>
        <end position="331"/>
    </location>
</feature>
<dbReference type="GO" id="GO:0005975">
    <property type="term" value="P:carbohydrate metabolic process"/>
    <property type="evidence" value="ECO:0007669"/>
    <property type="project" value="InterPro"/>
</dbReference>
<keyword evidence="2" id="KW-0808">Transferase</keyword>
<dbReference type="Pfam" id="PF03033">
    <property type="entry name" value="Glyco_transf_28"/>
    <property type="match status" value="1"/>
</dbReference>
<dbReference type="InterPro" id="IPR004276">
    <property type="entry name" value="GlycoTrans_28_N"/>
</dbReference>
<dbReference type="GO" id="GO:0016758">
    <property type="term" value="F:hexosyltransferase activity"/>
    <property type="evidence" value="ECO:0007669"/>
    <property type="project" value="InterPro"/>
</dbReference>
<dbReference type="PATRIC" id="fig|1703772.3.peg.1959"/>
<evidence type="ECO:0000256" key="3">
    <source>
        <dbReference type="SAM" id="Phobius"/>
    </source>
</evidence>
<organism evidence="6 7">
    <name type="scientific">candidate division TA06 bacterium DG_78</name>
    <dbReference type="NCBI Taxonomy" id="1703772"/>
    <lineage>
        <taxon>Bacteria</taxon>
        <taxon>Bacteria division TA06</taxon>
    </lineage>
</organism>
<evidence type="ECO:0000259" key="4">
    <source>
        <dbReference type="Pfam" id="PF03033"/>
    </source>
</evidence>
<dbReference type="PANTHER" id="PTHR21015">
    <property type="entry name" value="UDP-N-ACETYLGLUCOSAMINE--N-ACETYLMURAMYL-(PENTAPEPTIDE) PYROPHOSPHORYL-UNDECAPRENOL N-ACETYLGLUCOSAMINE TRANSFERASE 1"/>
    <property type="match status" value="1"/>
</dbReference>
<evidence type="ECO:0000256" key="2">
    <source>
        <dbReference type="ARBA" id="ARBA00022679"/>
    </source>
</evidence>
<keyword evidence="3" id="KW-0472">Membrane</keyword>
<dbReference type="Proteomes" id="UP000051012">
    <property type="component" value="Unassembled WGS sequence"/>
</dbReference>
<gene>
    <name evidence="6" type="ORF">AMJ52_06420</name>
</gene>
<keyword evidence="1" id="KW-0328">Glycosyltransferase</keyword>
<dbReference type="GO" id="GO:1901137">
    <property type="term" value="P:carbohydrate derivative biosynthetic process"/>
    <property type="evidence" value="ECO:0007669"/>
    <property type="project" value="UniProtKB-ARBA"/>
</dbReference>
<keyword evidence="3" id="KW-0812">Transmembrane</keyword>
<dbReference type="PANTHER" id="PTHR21015:SF22">
    <property type="entry name" value="GLYCOSYLTRANSFERASE"/>
    <property type="match status" value="1"/>
</dbReference>
<evidence type="ECO:0000313" key="7">
    <source>
        <dbReference type="Proteomes" id="UP000051012"/>
    </source>
</evidence>
<sequence>MAKPIHCKKRKVIISGIGTGGHYFPALVVAEELIKRNVETVFLVRKGHIEEKVVLNYGLKVFYIKSHPFYGKTLFAKVIFCFYLMYSIYKLSVLTKNSIGFAFGGFGSLPLVVSCLLNRSNFFIFDPNRVPGRATRLFAAQATNVFLGLPPKTKPKGKCIVTGIPVRTPFKKELSKRQQRRTSRGKHLLFIGGSQGARLLNSYALSLSEILPKGFKITIISGHRDYAWVNEQKDSRTAVISFSDSPWCEINAADIVISRAGALVGYEILFLNKPTIFIPFPYAIDNHQYYNAEYFSSIGNAIMIEEKDVTTELLVEKINEVFHYRTKRKTGVVINAEKKIADVVLKESEMRCRYVW</sequence>
<reference evidence="6 7" key="1">
    <citation type="journal article" date="2015" name="Microbiome">
        <title>Genomic resolution of linkages in carbon, nitrogen, and sulfur cycling among widespread estuary sediment bacteria.</title>
        <authorList>
            <person name="Baker B.J."/>
            <person name="Lazar C.S."/>
            <person name="Teske A.P."/>
            <person name="Dick G.J."/>
        </authorList>
    </citation>
    <scope>NUCLEOTIDE SEQUENCE [LARGE SCALE GENOMIC DNA]</scope>
    <source>
        <strain evidence="6">DG_78</strain>
    </source>
</reference>
<comment type="caution">
    <text evidence="6">The sequence shown here is derived from an EMBL/GenBank/DDBJ whole genome shotgun (WGS) entry which is preliminary data.</text>
</comment>
<evidence type="ECO:0000313" key="6">
    <source>
        <dbReference type="EMBL" id="KPJ72410.1"/>
    </source>
</evidence>
<dbReference type="InterPro" id="IPR007235">
    <property type="entry name" value="Glyco_trans_28_C"/>
</dbReference>
<feature type="transmembrane region" description="Helical" evidence="3">
    <location>
        <begin position="69"/>
        <end position="86"/>
    </location>
</feature>
<dbReference type="AlphaFoldDB" id="A0A0S7YCV5"/>
<feature type="domain" description="Glycosyltransferase family 28 N-terminal" evidence="4">
    <location>
        <begin position="12"/>
        <end position="146"/>
    </location>
</feature>
<feature type="transmembrane region" description="Helical" evidence="3">
    <location>
        <begin position="98"/>
        <end position="117"/>
    </location>
</feature>